<keyword evidence="2" id="KW-1133">Transmembrane helix</keyword>
<dbReference type="EMBL" id="CP015220">
    <property type="protein sequence ID" value="AMY22813.1"/>
    <property type="molecule type" value="Genomic_DNA"/>
</dbReference>
<protein>
    <recommendedName>
        <fullName evidence="3">DUF4190 domain-containing protein</fullName>
    </recommendedName>
</protein>
<evidence type="ECO:0000256" key="2">
    <source>
        <dbReference type="SAM" id="Phobius"/>
    </source>
</evidence>
<feature type="domain" description="DUF4190" evidence="3">
    <location>
        <begin position="92"/>
        <end position="153"/>
    </location>
</feature>
<keyword evidence="2" id="KW-0472">Membrane</keyword>
<organism evidence="4 5">
    <name type="scientific">Rhodococcoides fascians</name>
    <name type="common">Rhodococcus fascians</name>
    <dbReference type="NCBI Taxonomy" id="1828"/>
    <lineage>
        <taxon>Bacteria</taxon>
        <taxon>Bacillati</taxon>
        <taxon>Actinomycetota</taxon>
        <taxon>Actinomycetes</taxon>
        <taxon>Mycobacteriales</taxon>
        <taxon>Nocardiaceae</taxon>
        <taxon>Rhodococcoides</taxon>
    </lineage>
</organism>
<dbReference type="AlphaFoldDB" id="A0A143QI22"/>
<feature type="compositionally biased region" description="Low complexity" evidence="1">
    <location>
        <begin position="33"/>
        <end position="74"/>
    </location>
</feature>
<feature type="transmembrane region" description="Helical" evidence="2">
    <location>
        <begin position="92"/>
        <end position="118"/>
    </location>
</feature>
<proteinExistence type="predicted"/>
<reference evidence="4 5" key="1">
    <citation type="journal article" date="2016" name="Genome Announc.">
        <title>Complete Genome and Plasmid Sequences for Rhodococcus fascians D188 and Draft Sequences for Rhodococcus Isolates PBTS 1 and PBTS 2.</title>
        <authorList>
            <person name="Stamler R.A."/>
            <person name="Vereecke D."/>
            <person name="Zhang Y."/>
            <person name="Schilkey F."/>
            <person name="Devitt N."/>
            <person name="Randall J.J."/>
        </authorList>
    </citation>
    <scope>NUCLEOTIDE SEQUENCE [LARGE SCALE GENOMIC DNA]</scope>
    <source>
        <strain evidence="4 5">PBTS2</strain>
    </source>
</reference>
<dbReference type="Pfam" id="PF13828">
    <property type="entry name" value="DUF4190"/>
    <property type="match status" value="1"/>
</dbReference>
<evidence type="ECO:0000256" key="1">
    <source>
        <dbReference type="SAM" id="MobiDB-lite"/>
    </source>
</evidence>
<accession>A0A143QI22</accession>
<keyword evidence="2" id="KW-0812">Transmembrane</keyword>
<dbReference type="InterPro" id="IPR025241">
    <property type="entry name" value="DUF4190"/>
</dbReference>
<feature type="transmembrane region" description="Helical" evidence="2">
    <location>
        <begin position="139"/>
        <end position="165"/>
    </location>
</feature>
<name>A0A143QI22_RHOFA</name>
<dbReference type="PATRIC" id="fig|1653479.3.peg.1527"/>
<sequence length="171" mass="18078">MVNPQGEGSDAFEKDEPYGGQQYPPYQDPNTSYQNPQHGQPQYQNPQYPNPQYGQPQYGQPQYGQPQYGQPQYGQAPYGGAGFRPAPATNTLAIVSLVLAVLGLTFVPLIASVCAVVCGHVAKGQIKRTGEGGSGFATAGLIVGYVSIALFVLVVAAIFIFAIAASNSSTY</sequence>
<evidence type="ECO:0000313" key="4">
    <source>
        <dbReference type="EMBL" id="AMY22813.1"/>
    </source>
</evidence>
<evidence type="ECO:0000259" key="3">
    <source>
        <dbReference type="Pfam" id="PF13828"/>
    </source>
</evidence>
<gene>
    <name evidence="4" type="ORF">A3Q41_01506</name>
</gene>
<feature type="region of interest" description="Disordered" evidence="1">
    <location>
        <begin position="1"/>
        <end position="74"/>
    </location>
</feature>
<dbReference type="Proteomes" id="UP000076038">
    <property type="component" value="Chromosome"/>
</dbReference>
<dbReference type="OrthoDB" id="4374883at2"/>
<dbReference type="KEGG" id="rhs:A3Q41_01506"/>
<dbReference type="RefSeq" id="WP_048319036.1">
    <property type="nucleotide sequence ID" value="NZ_CP015220.1"/>
</dbReference>
<reference evidence="5" key="2">
    <citation type="submission" date="2016-04" db="EMBL/GenBank/DDBJ databases">
        <title>Complete Genome and Plasmid Sequences for Rhodococcus fascians D188 and Draft Sequences for Rhodococcus spp. Isolates PBTS 1 and PBTS 2.</title>
        <authorList>
            <person name="Stamer R."/>
            <person name="Vereecke D."/>
            <person name="Zhang Y."/>
            <person name="Schilkey F."/>
            <person name="Devitt N."/>
            <person name="Randall J."/>
        </authorList>
    </citation>
    <scope>NUCLEOTIDE SEQUENCE [LARGE SCALE GENOMIC DNA]</scope>
    <source>
        <strain evidence="5">PBTS2</strain>
    </source>
</reference>
<evidence type="ECO:0000313" key="5">
    <source>
        <dbReference type="Proteomes" id="UP000076038"/>
    </source>
</evidence>
<keyword evidence="5" id="KW-1185">Reference proteome</keyword>